<comment type="caution">
    <text evidence="2">The sequence shown here is derived from an EMBL/GenBank/DDBJ whole genome shotgun (WGS) entry which is preliminary data.</text>
</comment>
<evidence type="ECO:0000313" key="2">
    <source>
        <dbReference type="EMBL" id="KOO26110.1"/>
    </source>
</evidence>
<protein>
    <recommendedName>
        <fullName evidence="1">ABC1 atypical kinase-like domain-containing protein</fullName>
    </recommendedName>
</protein>
<keyword evidence="3" id="KW-1185">Reference proteome</keyword>
<accession>A0A0M0JI09</accession>
<dbReference type="InterPro" id="IPR051130">
    <property type="entry name" value="Mito_struct-func_regulator"/>
</dbReference>
<dbReference type="PANTHER" id="PTHR43173">
    <property type="entry name" value="ABC1 FAMILY PROTEIN"/>
    <property type="match status" value="1"/>
</dbReference>
<evidence type="ECO:0000313" key="3">
    <source>
        <dbReference type="Proteomes" id="UP000037460"/>
    </source>
</evidence>
<dbReference type="InterPro" id="IPR011009">
    <property type="entry name" value="Kinase-like_dom_sf"/>
</dbReference>
<evidence type="ECO:0000259" key="1">
    <source>
        <dbReference type="Pfam" id="PF03109"/>
    </source>
</evidence>
<dbReference type="InterPro" id="IPR004147">
    <property type="entry name" value="ABC1_dom"/>
</dbReference>
<gene>
    <name evidence="2" type="ORF">Ctob_012368</name>
</gene>
<name>A0A0M0JI09_9EUKA</name>
<dbReference type="EMBL" id="JWZX01002890">
    <property type="protein sequence ID" value="KOO26110.1"/>
    <property type="molecule type" value="Genomic_DNA"/>
</dbReference>
<dbReference type="AlphaFoldDB" id="A0A0M0JI09"/>
<feature type="domain" description="ABC1 atypical kinase-like" evidence="1">
    <location>
        <begin position="363"/>
        <end position="424"/>
    </location>
</feature>
<dbReference type="Proteomes" id="UP000037460">
    <property type="component" value="Unassembled WGS sequence"/>
</dbReference>
<sequence length="541" mass="59173">MLRTFSRRSAAAVAIGSGATAVYAYSDSGFRRQCKFWITVGPTAAHYVACSMMHKKSDAAARSQEFAKLHKKYAPVSLDLILSLRGLYIKFGQAAASSPFVPDAYRTQFKQLESDVPSEDFESIKKVIEEELGPMDRLFAHFSPAACGAASTGQAHVAKLHTGEDVVVKVQYPDAAAIFSADMQCLRALIRLANPEALPAFSEFEAQLALELDYRQELRNLDAIFGAVMPRYADRVAVPVTHHHLCSKRVLTMQYLPGPKLEGAMRAKMAALGINLDASEKMKDWLVRLDAESKVAAEAEAVVDQSLASRLGRFASHLVGVNTAVWLVDTALTLWGTTLWGTRVGASGGDGPESHQALRTTLTTLLEVHGFEMFIFGTFNADPHPGNLIAMEDGRVGLIDYGQCKRLDLAPRRAIADLMIKIADDAPAAEVAAAFRRVGVRTEKGGDEFLSKMARLMFGRVDLEMMDPAWHRSLHKLDKITHYPPELLMVHRVALILRGLSVALRQNLSIAEAWRPHAAACLRVAEGEQPAPETTGVRAPS</sequence>
<organism evidence="2 3">
    <name type="scientific">Chrysochromulina tobinii</name>
    <dbReference type="NCBI Taxonomy" id="1460289"/>
    <lineage>
        <taxon>Eukaryota</taxon>
        <taxon>Haptista</taxon>
        <taxon>Haptophyta</taxon>
        <taxon>Prymnesiophyceae</taxon>
        <taxon>Prymnesiales</taxon>
        <taxon>Chrysochromulinaceae</taxon>
        <taxon>Chrysochromulina</taxon>
    </lineage>
</organism>
<dbReference type="PANTHER" id="PTHR43173:SF34">
    <property type="entry name" value="ABC1 ATYPICAL KINASE-LIKE DOMAIN-CONTAINING PROTEIN"/>
    <property type="match status" value="1"/>
</dbReference>
<dbReference type="Pfam" id="PF03109">
    <property type="entry name" value="ABC1"/>
    <property type="match status" value="2"/>
</dbReference>
<feature type="domain" description="ABC1 atypical kinase-like" evidence="1">
    <location>
        <begin position="112"/>
        <end position="267"/>
    </location>
</feature>
<dbReference type="OrthoDB" id="427480at2759"/>
<reference evidence="3" key="1">
    <citation type="journal article" date="2015" name="PLoS Genet.">
        <title>Genome Sequence and Transcriptome Analyses of Chrysochromulina tobin: Metabolic Tools for Enhanced Algal Fitness in the Prominent Order Prymnesiales (Haptophyceae).</title>
        <authorList>
            <person name="Hovde B.T."/>
            <person name="Deodato C.R."/>
            <person name="Hunsperger H.M."/>
            <person name="Ryken S.A."/>
            <person name="Yost W."/>
            <person name="Jha R.K."/>
            <person name="Patterson J."/>
            <person name="Monnat R.J. Jr."/>
            <person name="Barlow S.B."/>
            <person name="Starkenburg S.R."/>
            <person name="Cattolico R.A."/>
        </authorList>
    </citation>
    <scope>NUCLEOTIDE SEQUENCE</scope>
    <source>
        <strain evidence="3">CCMP291</strain>
    </source>
</reference>
<dbReference type="SUPFAM" id="SSF56112">
    <property type="entry name" value="Protein kinase-like (PK-like)"/>
    <property type="match status" value="1"/>
</dbReference>
<proteinExistence type="predicted"/>
<dbReference type="CDD" id="cd05121">
    <property type="entry name" value="ABC1_ADCK3-like"/>
    <property type="match status" value="1"/>
</dbReference>